<organism evidence="2 3">
    <name type="scientific">Giardia muris</name>
    <dbReference type="NCBI Taxonomy" id="5742"/>
    <lineage>
        <taxon>Eukaryota</taxon>
        <taxon>Metamonada</taxon>
        <taxon>Diplomonadida</taxon>
        <taxon>Hexamitidae</taxon>
        <taxon>Giardiinae</taxon>
        <taxon>Giardia</taxon>
    </lineage>
</organism>
<proteinExistence type="predicted"/>
<sequence>MFLCPTVFLAMRAQRLRERLEECTCPESQVATVMRGIRAIETGDLNPKYLQHLQKPDKLDLLPSNKVLDGLLDRFLTLKLQRTTETIELLASELLPKLLWVLVLSSEVPLGNSKGLNHKTRRQADLLEPDLPSFLKRYSTLAETVHHMVQVDGLPVLLNHILHQDTAGHIELVFFAYYSSLLDLALFDLPQTLSPEPTIHYNTLGLLFFSFDELEARFCHGCVRRHRAASRSRTANSRSASARPHSRSCSQSHGHQAPTFVTSSEHSHAHPHTHVDVSLTYQLKRSDLTDSIEKLFTSFLGRGKSGIGTFYRTVISSITGRQQEPNRRNPELSSFPFPLPLISVCEGYSVTGNGYEGPMTTCPAMSRLLLEDIGLSDDGWKARRLRYDVSQDYIEFVQAAEPLYTLFGEFLRGMDHKAARHNMGPCALVACFFCYEFGLDRVGIVEDLAHDGTLTETRFFEYCHIPAEVRYRAQAPLEFALLRAMSSTLSLSTFTDTPFHDSAKRGHERTIELMVDFIKTAIYGSIVTQAHVPTLVLLHNSLFALELHYKTGSHQILLLQDWLLDLIIDQLILAIRDLRTYRHVQEDSVDLPAFAKLSAQPMAYAVGLLASTVCSLSHRGGSLHFQELEMLVEDLIAAGLAHSEQGAMTLPDTTDAIIRRICDSFVIYTCLHLNRGSWSQGVLLKERARDALYSLFAALRHRLDEQGISDHAEYLTGLKRSHMIPKALLARFRTYSEEVIVPPPECY</sequence>
<feature type="compositionally biased region" description="Polar residues" evidence="1">
    <location>
        <begin position="251"/>
        <end position="264"/>
    </location>
</feature>
<evidence type="ECO:0000313" key="3">
    <source>
        <dbReference type="Proteomes" id="UP000315496"/>
    </source>
</evidence>
<gene>
    <name evidence="2" type="ORF">GMRT_13776</name>
</gene>
<dbReference type="Proteomes" id="UP000315496">
    <property type="component" value="Chromosome 2"/>
</dbReference>
<dbReference type="EMBL" id="VDLU01000002">
    <property type="protein sequence ID" value="TNJ28753.1"/>
    <property type="molecule type" value="Genomic_DNA"/>
</dbReference>
<name>A0A4Z1T447_GIAMU</name>
<feature type="compositionally biased region" description="Low complexity" evidence="1">
    <location>
        <begin position="231"/>
        <end position="250"/>
    </location>
</feature>
<accession>A0A4Z1T447</accession>
<comment type="caution">
    <text evidence="2">The sequence shown here is derived from an EMBL/GenBank/DDBJ whole genome shotgun (WGS) entry which is preliminary data.</text>
</comment>
<evidence type="ECO:0000313" key="2">
    <source>
        <dbReference type="EMBL" id="TNJ28753.1"/>
    </source>
</evidence>
<evidence type="ECO:0000256" key="1">
    <source>
        <dbReference type="SAM" id="MobiDB-lite"/>
    </source>
</evidence>
<feature type="region of interest" description="Disordered" evidence="1">
    <location>
        <begin position="230"/>
        <end position="267"/>
    </location>
</feature>
<protein>
    <submittedName>
        <fullName evidence="2">Uncharacterized protein</fullName>
    </submittedName>
</protein>
<dbReference type="VEuPathDB" id="GiardiaDB:GMRT_13776"/>
<reference evidence="2 3" key="1">
    <citation type="submission" date="2019-05" db="EMBL/GenBank/DDBJ databases">
        <title>The compact genome of Giardia muris reveals important steps in the evolution of intestinal protozoan parasites.</title>
        <authorList>
            <person name="Xu F."/>
            <person name="Jimenez-Gonzalez A."/>
            <person name="Einarsson E."/>
            <person name="Astvaldsson A."/>
            <person name="Peirasmaki D."/>
            <person name="Eckmann L."/>
            <person name="Andersson J.O."/>
            <person name="Svard S.G."/>
            <person name="Jerlstrom-Hultqvist J."/>
        </authorList>
    </citation>
    <scope>NUCLEOTIDE SEQUENCE [LARGE SCALE GENOMIC DNA]</scope>
    <source>
        <strain evidence="2 3">Roberts-Thomson</strain>
    </source>
</reference>
<dbReference type="OrthoDB" id="10256088at2759"/>
<dbReference type="AlphaFoldDB" id="A0A4Z1T447"/>
<keyword evidence="3" id="KW-1185">Reference proteome</keyword>